<gene>
    <name evidence="5" type="ORF">Tci_237837</name>
</gene>
<proteinExistence type="predicted"/>
<dbReference type="Gene3D" id="3.30.70.270">
    <property type="match status" value="1"/>
</dbReference>
<dbReference type="InterPro" id="IPR000477">
    <property type="entry name" value="RT_dom"/>
</dbReference>
<dbReference type="InterPro" id="IPR043502">
    <property type="entry name" value="DNA/RNA_pol_sf"/>
</dbReference>
<dbReference type="PANTHER" id="PTHR24559:SF427">
    <property type="entry name" value="RNA-DIRECTED DNA POLYMERASE"/>
    <property type="match status" value="1"/>
</dbReference>
<dbReference type="Pfam" id="PF00078">
    <property type="entry name" value="RVT_1"/>
    <property type="match status" value="1"/>
</dbReference>
<dbReference type="InterPro" id="IPR021109">
    <property type="entry name" value="Peptidase_aspartic_dom_sf"/>
</dbReference>
<dbReference type="CDD" id="cd01647">
    <property type="entry name" value="RT_LTR"/>
    <property type="match status" value="1"/>
</dbReference>
<feature type="region of interest" description="Disordered" evidence="1">
    <location>
        <begin position="197"/>
        <end position="255"/>
    </location>
</feature>
<dbReference type="InterPro" id="IPR056924">
    <property type="entry name" value="SH3_Tf2-1"/>
</dbReference>
<dbReference type="InterPro" id="IPR041588">
    <property type="entry name" value="Integrase_H2C2"/>
</dbReference>
<feature type="domain" description="Reverse transcriptase" evidence="2">
    <location>
        <begin position="866"/>
        <end position="954"/>
    </location>
</feature>
<feature type="compositionally biased region" description="Low complexity" evidence="1">
    <location>
        <begin position="202"/>
        <end position="244"/>
    </location>
</feature>
<dbReference type="Pfam" id="PF08284">
    <property type="entry name" value="RVP_2"/>
    <property type="match status" value="1"/>
</dbReference>
<keyword evidence="5" id="KW-0808">Transferase</keyword>
<feature type="region of interest" description="Disordered" evidence="1">
    <location>
        <begin position="677"/>
        <end position="697"/>
    </location>
</feature>
<sequence>MSDPVVPISLDSSEESVGSHFPQVILLGIIPTSIHVISVVPAEVPIAPADLIVAPEVGAVFVISPTEVLNLVDYSSFSDSDPSEDSLPVAPELPLVLPVLYYDESEADSESEHAEQRPEMHESLAPSSKFPLAPDVAPPGIRRRPAILFRPNEAIPFCRPYRIHPNRPRKLLTVRKRAGPFFARRLAWRRVSHRSLDRHSSPDFTSDSSSSSSSSDSTSYISSGSSSDSLSDSSSIHSSGQSHSGPLTRVASPRLVDSPARTSRYLSFERSLDSSLPSVGPSRKRCKSLTTLVPSSTLVLRSIALALADLLPHLGISDRVRAPTEDGIGMGVKVATSDIREDEEEFEAEDSTKGTMEITVDSLATGGISKSTRGDAPDIEGTLYDISHYMSKVPLDRITEFETVQKQLEAGQLVAKGERAGLADRVRSLEGENLRVRALLYIERDHVDSLRRHMTLSQEEFCQVGRDRDDTQRRLRRLESFVEKRLGFRPYDGDNGNGGNRNARNGNGGNGNPNENDRGARHVAQECTYQDFMKCQPLNFKGMEGVVRLIMWFEKMEIVFYIKFQELTMLCTKMVLEEEDRVEMFIGGLPDYIQENVIAAEPKRLQDAVRMANNLTDQKLKGYAMKMLRIKRSLIIARKTTVGSDHQTKERILEVRMAIHCEMWEVQQGQTFDQGLSDFPKLKDRNRRNKTGNKNGIGEARGKAYVLGGGDANPDSNIITCTFLLKKHYASVLFDSGADRSFVSTTFSTLLGIIPDTLDVSYVVELADGRVSKTNTVLRGCTLGLLDHPFNIDLIPVELGSFNVIIGMDWLANHHAMIVCAALVARAPYRLAPSELQELSTQLQELSDKGFIRPSSLPWGTLVLFVKKKYGSFRMCINYCELNKLTVKNRYLLLRIDKLFDQLQGSSLYSKTDLRSGYHQLRVRDEDIPMTAFRTRYSHYEFHVMPFELTNAPTSKEEHAQHLKLILELLKKEESYAKFSKCEFWLSKLEARKEEIYETEYLYGMIKKLEPRADGSLCLKNKSWTPYFGDLRSLIMHVSHKSKYLINPRSDKMYQDLKKLYWWSNMKTEIATYVSYVESIVMERGDTFQKTEELNRRYIIPFKILAKVGTVSFQLELPKQLTRVHSTFYVSNLKKCFSGEPLAILLDEIQIDDKLNFIEEPVKIMDQEVKQLKQSRIPIVKVHWNSRRGPEFTWEREDQMKKKYPHLFANLAPTSKVTS</sequence>
<keyword evidence="5" id="KW-0548">Nucleotidyltransferase</keyword>
<dbReference type="CDD" id="cd00303">
    <property type="entry name" value="retropepsin_like"/>
    <property type="match status" value="1"/>
</dbReference>
<dbReference type="InterPro" id="IPR053134">
    <property type="entry name" value="RNA-dir_DNA_polymerase"/>
</dbReference>
<dbReference type="Pfam" id="PF17921">
    <property type="entry name" value="Integrase_H2C2"/>
    <property type="match status" value="1"/>
</dbReference>
<accession>A0A699GXC2</accession>
<keyword evidence="5" id="KW-0695">RNA-directed DNA polymerase</keyword>
<evidence type="ECO:0000259" key="2">
    <source>
        <dbReference type="Pfam" id="PF00078"/>
    </source>
</evidence>
<dbReference type="EMBL" id="BKCJ010067981">
    <property type="protein sequence ID" value="GEW65861.1"/>
    <property type="molecule type" value="Genomic_DNA"/>
</dbReference>
<dbReference type="PANTHER" id="PTHR24559">
    <property type="entry name" value="TRANSPOSON TY3-I GAG-POL POLYPROTEIN"/>
    <property type="match status" value="1"/>
</dbReference>
<feature type="domain" description="Integrase zinc-binding" evidence="3">
    <location>
        <begin position="1030"/>
        <end position="1075"/>
    </location>
</feature>
<feature type="compositionally biased region" description="Basic and acidic residues" evidence="1">
    <location>
        <begin position="110"/>
        <end position="122"/>
    </location>
</feature>
<dbReference type="InterPro" id="IPR043128">
    <property type="entry name" value="Rev_trsase/Diguanyl_cyclase"/>
</dbReference>
<name>A0A699GXC2_TANCI</name>
<protein>
    <submittedName>
        <fullName evidence="5">Putative reverse transcriptase domain-containing protein</fullName>
    </submittedName>
</protein>
<reference evidence="5" key="1">
    <citation type="journal article" date="2019" name="Sci. Rep.">
        <title>Draft genome of Tanacetum cinerariifolium, the natural source of mosquito coil.</title>
        <authorList>
            <person name="Yamashiro T."/>
            <person name="Shiraishi A."/>
            <person name="Satake H."/>
            <person name="Nakayama K."/>
        </authorList>
    </citation>
    <scope>NUCLEOTIDE SEQUENCE</scope>
</reference>
<dbReference type="Pfam" id="PF24626">
    <property type="entry name" value="SH3_Tf2-1"/>
    <property type="match status" value="1"/>
</dbReference>
<feature type="domain" description="Tf2-1-like SH3-like" evidence="4">
    <location>
        <begin position="1086"/>
        <end position="1136"/>
    </location>
</feature>
<organism evidence="5">
    <name type="scientific">Tanacetum cinerariifolium</name>
    <name type="common">Dalmatian daisy</name>
    <name type="synonym">Chrysanthemum cinerariifolium</name>
    <dbReference type="NCBI Taxonomy" id="118510"/>
    <lineage>
        <taxon>Eukaryota</taxon>
        <taxon>Viridiplantae</taxon>
        <taxon>Streptophyta</taxon>
        <taxon>Embryophyta</taxon>
        <taxon>Tracheophyta</taxon>
        <taxon>Spermatophyta</taxon>
        <taxon>Magnoliopsida</taxon>
        <taxon>eudicotyledons</taxon>
        <taxon>Gunneridae</taxon>
        <taxon>Pentapetalae</taxon>
        <taxon>asterids</taxon>
        <taxon>campanulids</taxon>
        <taxon>Asterales</taxon>
        <taxon>Asteraceae</taxon>
        <taxon>Asteroideae</taxon>
        <taxon>Anthemideae</taxon>
        <taxon>Anthemidinae</taxon>
        <taxon>Tanacetum</taxon>
    </lineage>
</organism>
<comment type="caution">
    <text evidence="5">The sequence shown here is derived from an EMBL/GenBank/DDBJ whole genome shotgun (WGS) entry which is preliminary data.</text>
</comment>
<evidence type="ECO:0000256" key="1">
    <source>
        <dbReference type="SAM" id="MobiDB-lite"/>
    </source>
</evidence>
<dbReference type="Gene3D" id="3.10.10.10">
    <property type="entry name" value="HIV Type 1 Reverse Transcriptase, subunit A, domain 1"/>
    <property type="match status" value="1"/>
</dbReference>
<evidence type="ECO:0000259" key="3">
    <source>
        <dbReference type="Pfam" id="PF17921"/>
    </source>
</evidence>
<dbReference type="SUPFAM" id="SSF56672">
    <property type="entry name" value="DNA/RNA polymerases"/>
    <property type="match status" value="1"/>
</dbReference>
<feature type="region of interest" description="Disordered" evidence="1">
    <location>
        <begin position="107"/>
        <end position="137"/>
    </location>
</feature>
<dbReference type="AlphaFoldDB" id="A0A699GXC2"/>
<feature type="region of interest" description="Disordered" evidence="1">
    <location>
        <begin position="489"/>
        <end position="519"/>
    </location>
</feature>
<dbReference type="GO" id="GO:0003964">
    <property type="term" value="F:RNA-directed DNA polymerase activity"/>
    <property type="evidence" value="ECO:0007669"/>
    <property type="project" value="UniProtKB-KW"/>
</dbReference>
<dbReference type="Gene3D" id="1.10.340.70">
    <property type="match status" value="1"/>
</dbReference>
<evidence type="ECO:0000259" key="4">
    <source>
        <dbReference type="Pfam" id="PF24626"/>
    </source>
</evidence>
<dbReference type="SUPFAM" id="SSF50630">
    <property type="entry name" value="Acid proteases"/>
    <property type="match status" value="1"/>
</dbReference>
<evidence type="ECO:0000313" key="5">
    <source>
        <dbReference type="EMBL" id="GEW65861.1"/>
    </source>
</evidence>